<evidence type="ECO:0000313" key="2">
    <source>
        <dbReference type="EMBL" id="CAA2962186.1"/>
    </source>
</evidence>
<dbReference type="Proteomes" id="UP000594638">
    <property type="component" value="Unassembled WGS sequence"/>
</dbReference>
<comment type="caution">
    <text evidence="2">The sequence shown here is derived from an EMBL/GenBank/DDBJ whole genome shotgun (WGS) entry which is preliminary data.</text>
</comment>
<gene>
    <name evidence="2" type="ORF">OLEA9_A098671</name>
</gene>
<evidence type="ECO:0000313" key="3">
    <source>
        <dbReference type="Proteomes" id="UP000594638"/>
    </source>
</evidence>
<keyword evidence="3" id="KW-1185">Reference proteome</keyword>
<organism evidence="2 3">
    <name type="scientific">Olea europaea subsp. europaea</name>
    <dbReference type="NCBI Taxonomy" id="158383"/>
    <lineage>
        <taxon>Eukaryota</taxon>
        <taxon>Viridiplantae</taxon>
        <taxon>Streptophyta</taxon>
        <taxon>Embryophyta</taxon>
        <taxon>Tracheophyta</taxon>
        <taxon>Spermatophyta</taxon>
        <taxon>Magnoliopsida</taxon>
        <taxon>eudicotyledons</taxon>
        <taxon>Gunneridae</taxon>
        <taxon>Pentapetalae</taxon>
        <taxon>asterids</taxon>
        <taxon>lamiids</taxon>
        <taxon>Lamiales</taxon>
        <taxon>Oleaceae</taxon>
        <taxon>Oleeae</taxon>
        <taxon>Olea</taxon>
    </lineage>
</organism>
<dbReference type="EMBL" id="CACTIH010000786">
    <property type="protein sequence ID" value="CAA2962186.1"/>
    <property type="molecule type" value="Genomic_DNA"/>
</dbReference>
<dbReference type="AlphaFoldDB" id="A0A8S0Q8B1"/>
<name>A0A8S0Q8B1_OLEEU</name>
<accession>A0A8S0Q8B1</accession>
<feature type="non-terminal residue" evidence="2">
    <location>
        <position position="83"/>
    </location>
</feature>
<evidence type="ECO:0000256" key="1">
    <source>
        <dbReference type="SAM" id="MobiDB-lite"/>
    </source>
</evidence>
<feature type="non-terminal residue" evidence="2">
    <location>
        <position position="1"/>
    </location>
</feature>
<feature type="region of interest" description="Disordered" evidence="1">
    <location>
        <begin position="1"/>
        <end position="54"/>
    </location>
</feature>
<sequence length="83" mass="9544">PEWVFLPHSNGAEPLPTRHTTARAQLTVSLSNDSDDEDDEDDEDEDDETRWDGPFTTRTAHKWRAQRRILSPLGFPLEGFSYT</sequence>
<feature type="compositionally biased region" description="Acidic residues" evidence="1">
    <location>
        <begin position="33"/>
        <end position="49"/>
    </location>
</feature>
<protein>
    <submittedName>
        <fullName evidence="2">Uncharacterized protein</fullName>
    </submittedName>
</protein>
<reference evidence="2 3" key="1">
    <citation type="submission" date="2019-12" db="EMBL/GenBank/DDBJ databases">
        <authorList>
            <person name="Alioto T."/>
            <person name="Alioto T."/>
            <person name="Gomez Garrido J."/>
        </authorList>
    </citation>
    <scope>NUCLEOTIDE SEQUENCE [LARGE SCALE GENOMIC DNA]</scope>
</reference>
<feature type="compositionally biased region" description="Polar residues" evidence="1">
    <location>
        <begin position="18"/>
        <end position="32"/>
    </location>
</feature>
<proteinExistence type="predicted"/>